<dbReference type="CDD" id="cd07895">
    <property type="entry name" value="Adenylation_mRNA_capping"/>
    <property type="match status" value="1"/>
</dbReference>
<dbReference type="GO" id="GO:0140818">
    <property type="term" value="F:mRNA 5'-triphosphate monophosphatase activity"/>
    <property type="evidence" value="ECO:0007669"/>
    <property type="project" value="UniProtKB-EC"/>
</dbReference>
<dbReference type="GO" id="GO:0004651">
    <property type="term" value="F:polynucleotide 5'-phosphatase activity"/>
    <property type="evidence" value="ECO:0007669"/>
    <property type="project" value="InterPro"/>
</dbReference>
<dbReference type="InterPro" id="IPR001339">
    <property type="entry name" value="mRNA_cap_enzyme_adenylation"/>
</dbReference>
<dbReference type="Pfam" id="PF01331">
    <property type="entry name" value="mRNA_cap_enzyme"/>
    <property type="match status" value="1"/>
</dbReference>
<dbReference type="InterPro" id="IPR037009">
    <property type="entry name" value="mRNA_triPase_Cet1_sf"/>
</dbReference>
<evidence type="ECO:0000256" key="1">
    <source>
        <dbReference type="ARBA" id="ARBA00022664"/>
    </source>
</evidence>
<protein>
    <recommendedName>
        <fullName evidence="3">mRNA 5'-phosphatase</fullName>
        <ecNumber evidence="3">3.6.1.74</ecNumber>
    </recommendedName>
</protein>
<dbReference type="SUPFAM" id="SSF55154">
    <property type="entry name" value="CYTH-like phosphatases"/>
    <property type="match status" value="1"/>
</dbReference>
<reference evidence="7" key="1">
    <citation type="submission" date="2021-01" db="EMBL/GenBank/DDBJ databases">
        <authorList>
            <person name="Corre E."/>
            <person name="Pelletier E."/>
            <person name="Niang G."/>
            <person name="Scheremetjew M."/>
            <person name="Finn R."/>
            <person name="Kale V."/>
            <person name="Holt S."/>
            <person name="Cochrane G."/>
            <person name="Meng A."/>
            <person name="Brown T."/>
            <person name="Cohen L."/>
        </authorList>
    </citation>
    <scope>NUCLEOTIDE SEQUENCE</scope>
    <source>
        <strain evidence="7">CCMP2877</strain>
    </source>
</reference>
<name>A0A7S1U7J1_9STRA</name>
<dbReference type="GO" id="GO:0006370">
    <property type="term" value="P:7-methylguanosine mRNA capping"/>
    <property type="evidence" value="ECO:0007669"/>
    <property type="project" value="InterPro"/>
</dbReference>
<evidence type="ECO:0000259" key="6">
    <source>
        <dbReference type="Pfam" id="PF01331"/>
    </source>
</evidence>
<dbReference type="PANTHER" id="PTHR10367:SF17">
    <property type="entry name" value="MRNA-CAPPING ENZYME"/>
    <property type="match status" value="1"/>
</dbReference>
<evidence type="ECO:0000256" key="5">
    <source>
        <dbReference type="ARBA" id="ARBA00047740"/>
    </source>
</evidence>
<dbReference type="EC" id="3.6.1.74" evidence="3"/>
<dbReference type="EMBL" id="HBGJ01027960">
    <property type="protein sequence ID" value="CAD9259419.1"/>
    <property type="molecule type" value="Transcribed_RNA"/>
</dbReference>
<dbReference type="GO" id="GO:0005524">
    <property type="term" value="F:ATP binding"/>
    <property type="evidence" value="ECO:0007669"/>
    <property type="project" value="InterPro"/>
</dbReference>
<gene>
    <name evidence="7" type="ORF">PPAR1163_LOCUS17793</name>
</gene>
<dbReference type="InterPro" id="IPR033469">
    <property type="entry name" value="CYTH-like_dom_sf"/>
</dbReference>
<dbReference type="InterPro" id="IPR051029">
    <property type="entry name" value="mRNA_Capping_Enz/RNA_Phosphat"/>
</dbReference>
<feature type="domain" description="mRNA capping enzyme adenylation" evidence="6">
    <location>
        <begin position="431"/>
        <end position="535"/>
    </location>
</feature>
<sequence>MAGPKRGSNVLADIMASQNDMKAAAKRSRMAAPAQKTLAEQLRDYVGHAASLTDVFRLRLVEARRELKELSMALADKGQACLPELEVRLGLVVNGQAGEATRLFPGADFEHSDRRTWVADVTLGQNNNSLAAVHPSFRPGVSGAVIGSMAAALTPRSSSAAEDTRPVELHEIDVLHTAADAGDGGGGFGVGGAEEERQRTTFTVDALGGAIPKERIRKIKGSEPIDLALRCSRYDIRIGCAAEVKLPDLDGDTAAGLYTGALERRYAYREKYRKSFRPRVAVGGGAPRRSAWQVDLTWTQESGLGGSGDSNAHKCEVELELAQSAMTQLLRTASGTPQLDQLVGRLSEELDAIISALNPREEAGLEDLGEASDAITARAREALTGALGRSDRDAREGSFPGTMPINMSRRSLAGLQHYALKDTGDERGMAPYLCAEKTDGVRYLLVVTAQREAVLMDRKMRAFEPPGGVAAVGGCFAPGTVVDGELVLCRMLQGQQVFVVKTFLAFDLLSDGSNEPIMNMVLSDRLSVLETRVLPGAKAALRALQDGVRAALKAGGAGDMPLDLRVKHFYRLRELPGLLDCVRTPRSGVVMECDTLFPRRREILTCPDRQGEAREALRHLTDGVIFAPNTPYYIGTDMDLLKWKFPDTVSIDLKVVEGDSGELFFYTFGDEGDVLLPGLIHLHETDTARLRADTALLKARAPAIAELAADAETGEWVYCCLRPDKGTPNFIGTVLHTLQDVGSGLDAHELVYRLNAPSPLENDWAHHLTKMEKRTVDWKVDVKKKERAKLQEQLG</sequence>
<evidence type="ECO:0000256" key="3">
    <source>
        <dbReference type="ARBA" id="ARBA00035028"/>
    </source>
</evidence>
<accession>A0A7S1U7J1</accession>
<evidence type="ECO:0000256" key="2">
    <source>
        <dbReference type="ARBA" id="ARBA00022801"/>
    </source>
</evidence>
<dbReference type="InterPro" id="IPR012340">
    <property type="entry name" value="NA-bd_OB-fold"/>
</dbReference>
<keyword evidence="2" id="KW-0378">Hydrolase</keyword>
<dbReference type="AlphaFoldDB" id="A0A7S1U7J1"/>
<keyword evidence="1" id="KW-0507">mRNA processing</keyword>
<comment type="catalytic activity">
    <reaction evidence="5">
        <text>a 5'-end triphospho-ribonucleoside in mRNA + H2O = a 5'-end diphospho-ribonucleoside in mRNA + phosphate + H(+)</text>
        <dbReference type="Rhea" id="RHEA:67004"/>
        <dbReference type="Rhea" id="RHEA-COMP:17164"/>
        <dbReference type="Rhea" id="RHEA-COMP:17165"/>
        <dbReference type="ChEBI" id="CHEBI:15377"/>
        <dbReference type="ChEBI" id="CHEBI:15378"/>
        <dbReference type="ChEBI" id="CHEBI:43474"/>
        <dbReference type="ChEBI" id="CHEBI:167616"/>
        <dbReference type="ChEBI" id="CHEBI:167618"/>
        <dbReference type="EC" id="3.6.1.74"/>
    </reaction>
    <physiologicalReaction direction="left-to-right" evidence="5">
        <dbReference type="Rhea" id="RHEA:67005"/>
    </physiologicalReaction>
</comment>
<dbReference type="PANTHER" id="PTHR10367">
    <property type="entry name" value="MRNA-CAPPING ENZYME"/>
    <property type="match status" value="1"/>
</dbReference>
<dbReference type="SUPFAM" id="SSF56091">
    <property type="entry name" value="DNA ligase/mRNA capping enzyme, catalytic domain"/>
    <property type="match status" value="1"/>
</dbReference>
<evidence type="ECO:0000256" key="4">
    <source>
        <dbReference type="ARBA" id="ARBA00044624"/>
    </source>
</evidence>
<dbReference type="Gene3D" id="3.20.100.10">
    <property type="entry name" value="mRNA triphosphatase Cet1-like"/>
    <property type="match status" value="1"/>
</dbReference>
<dbReference type="SUPFAM" id="SSF50249">
    <property type="entry name" value="Nucleic acid-binding proteins"/>
    <property type="match status" value="1"/>
</dbReference>
<comment type="catalytic activity">
    <reaction evidence="4">
        <text>a 5'-end diphospho-ribonucleoside in mRNA + GTP + H(+) = a 5'-end (5'-triphosphoguanosine)-ribonucleoside in mRNA + diphosphate</text>
        <dbReference type="Rhea" id="RHEA:67012"/>
        <dbReference type="Rhea" id="RHEA-COMP:17165"/>
        <dbReference type="Rhea" id="RHEA-COMP:17166"/>
        <dbReference type="ChEBI" id="CHEBI:15378"/>
        <dbReference type="ChEBI" id="CHEBI:33019"/>
        <dbReference type="ChEBI" id="CHEBI:37565"/>
        <dbReference type="ChEBI" id="CHEBI:167616"/>
        <dbReference type="ChEBI" id="CHEBI:167617"/>
        <dbReference type="EC" id="2.7.7.50"/>
    </reaction>
    <physiologicalReaction direction="left-to-right" evidence="4">
        <dbReference type="Rhea" id="RHEA:67013"/>
    </physiologicalReaction>
</comment>
<organism evidence="7">
    <name type="scientific">Phaeomonas parva</name>
    <dbReference type="NCBI Taxonomy" id="124430"/>
    <lineage>
        <taxon>Eukaryota</taxon>
        <taxon>Sar</taxon>
        <taxon>Stramenopiles</taxon>
        <taxon>Ochrophyta</taxon>
        <taxon>Pinguiophyceae</taxon>
        <taxon>Pinguiochrysidales</taxon>
        <taxon>Pinguiochrysidaceae</taxon>
        <taxon>Phaeomonas</taxon>
    </lineage>
</organism>
<dbReference type="GO" id="GO:0004484">
    <property type="term" value="F:mRNA guanylyltransferase activity"/>
    <property type="evidence" value="ECO:0007669"/>
    <property type="project" value="UniProtKB-EC"/>
</dbReference>
<evidence type="ECO:0000313" key="7">
    <source>
        <dbReference type="EMBL" id="CAD9259419.1"/>
    </source>
</evidence>
<proteinExistence type="predicted"/>
<dbReference type="Gene3D" id="3.30.470.30">
    <property type="entry name" value="DNA ligase/mRNA capping enzyme"/>
    <property type="match status" value="1"/>
</dbReference>